<accession>A0A073JPB1</accession>
<dbReference type="InterPro" id="IPR008995">
    <property type="entry name" value="Mo/tungstate-bd_C_term_dom"/>
</dbReference>
<evidence type="ECO:0000256" key="2">
    <source>
        <dbReference type="ARBA" id="ARBA00022475"/>
    </source>
</evidence>
<dbReference type="InterPro" id="IPR003593">
    <property type="entry name" value="AAA+_ATPase"/>
</dbReference>
<keyword evidence="4 7" id="KW-0067">ATP-binding</keyword>
<dbReference type="Pfam" id="PF08402">
    <property type="entry name" value="TOBE_2"/>
    <property type="match status" value="1"/>
</dbReference>
<keyword evidence="6 7" id="KW-0472">Membrane</keyword>
<comment type="similarity">
    <text evidence="7">Belongs to the ABC transporter superfamily. Spermidine/putrescine importer (TC 3.A.1.11.1) family.</text>
</comment>
<comment type="catalytic activity">
    <reaction evidence="7">
        <text>ATP + H2O + polyamine-[polyamine-binding protein]Side 1 = ADP + phosphate + polyamineSide 2 + [polyamine-binding protein]Side 1.</text>
        <dbReference type="EC" id="7.6.2.11"/>
    </reaction>
</comment>
<dbReference type="GO" id="GO:0043190">
    <property type="term" value="C:ATP-binding cassette (ABC) transporter complex"/>
    <property type="evidence" value="ECO:0007669"/>
    <property type="project" value="InterPro"/>
</dbReference>
<dbReference type="Gene3D" id="2.40.50.100">
    <property type="match status" value="1"/>
</dbReference>
<dbReference type="PATRIC" id="fig|1598.90.peg.1174"/>
<feature type="domain" description="ABC transporter" evidence="8">
    <location>
        <begin position="13"/>
        <end position="243"/>
    </location>
</feature>
<dbReference type="PROSITE" id="PS50893">
    <property type="entry name" value="ABC_TRANSPORTER_2"/>
    <property type="match status" value="1"/>
</dbReference>
<dbReference type="PANTHER" id="PTHR42781:SF4">
    <property type="entry name" value="SPERMIDINE_PUTRESCINE IMPORT ATP-BINDING PROTEIN POTA"/>
    <property type="match status" value="1"/>
</dbReference>
<dbReference type="NCBIfam" id="TIGR01187">
    <property type="entry name" value="potA"/>
    <property type="match status" value="1"/>
</dbReference>
<evidence type="ECO:0000313" key="9">
    <source>
        <dbReference type="EMBL" id="KEK14939.1"/>
    </source>
</evidence>
<dbReference type="PANTHER" id="PTHR42781">
    <property type="entry name" value="SPERMIDINE/PUTRESCINE IMPORT ATP-BINDING PROTEIN POTA"/>
    <property type="match status" value="1"/>
</dbReference>
<dbReference type="PROSITE" id="PS00211">
    <property type="entry name" value="ABC_TRANSPORTER_1"/>
    <property type="match status" value="1"/>
</dbReference>
<dbReference type="FunFam" id="3.40.50.300:FF:000133">
    <property type="entry name" value="Spermidine/putrescine import ATP-binding protein PotA"/>
    <property type="match status" value="1"/>
</dbReference>
<keyword evidence="2 7" id="KW-1003">Cell membrane</keyword>
<dbReference type="SMART" id="SM00382">
    <property type="entry name" value="AAA"/>
    <property type="match status" value="1"/>
</dbReference>
<dbReference type="InterPro" id="IPR003439">
    <property type="entry name" value="ABC_transporter-like_ATP-bd"/>
</dbReference>
<dbReference type="Pfam" id="PF00005">
    <property type="entry name" value="ABC_tran"/>
    <property type="match status" value="1"/>
</dbReference>
<dbReference type="GO" id="GO:0016887">
    <property type="term" value="F:ATP hydrolysis activity"/>
    <property type="evidence" value="ECO:0007669"/>
    <property type="project" value="InterPro"/>
</dbReference>
<dbReference type="SUPFAM" id="SSF50331">
    <property type="entry name" value="MOP-like"/>
    <property type="match status" value="1"/>
</dbReference>
<dbReference type="Proteomes" id="UP000027731">
    <property type="component" value="Unassembled WGS sequence"/>
</dbReference>
<dbReference type="GO" id="GO:0005524">
    <property type="term" value="F:ATP binding"/>
    <property type="evidence" value="ECO:0007669"/>
    <property type="project" value="UniProtKB-KW"/>
</dbReference>
<evidence type="ECO:0000256" key="5">
    <source>
        <dbReference type="ARBA" id="ARBA00022967"/>
    </source>
</evidence>
<name>A0A073JPB1_LIMRT</name>
<dbReference type="InterPro" id="IPR050093">
    <property type="entry name" value="ABC_SmlMolc_Importer"/>
</dbReference>
<dbReference type="CDD" id="cd03300">
    <property type="entry name" value="ABC_PotA_N"/>
    <property type="match status" value="1"/>
</dbReference>
<dbReference type="InterPro" id="IPR005893">
    <property type="entry name" value="PotA-like"/>
</dbReference>
<evidence type="ECO:0000256" key="1">
    <source>
        <dbReference type="ARBA" id="ARBA00022448"/>
    </source>
</evidence>
<dbReference type="EMBL" id="JOSX01000019">
    <property type="protein sequence ID" value="KEK14939.1"/>
    <property type="molecule type" value="Genomic_DNA"/>
</dbReference>
<dbReference type="Gene3D" id="3.40.50.300">
    <property type="entry name" value="P-loop containing nucleotide triphosphate hydrolases"/>
    <property type="match status" value="1"/>
</dbReference>
<evidence type="ECO:0000256" key="7">
    <source>
        <dbReference type="RuleBase" id="RU364083"/>
    </source>
</evidence>
<comment type="caution">
    <text evidence="9">The sequence shown here is derived from an EMBL/GenBank/DDBJ whole genome shotgun (WGS) entry which is preliminary data.</text>
</comment>
<dbReference type="GO" id="GO:0015594">
    <property type="term" value="F:ABC-type putrescine transporter activity"/>
    <property type="evidence" value="ECO:0007669"/>
    <property type="project" value="InterPro"/>
</dbReference>
<comment type="function">
    <text evidence="7">Part of the ABC transporter complex PotABCD involved in spermidine/putrescine import. Responsible for energy coupling to the transport system.</text>
</comment>
<evidence type="ECO:0000256" key="4">
    <source>
        <dbReference type="ARBA" id="ARBA00022840"/>
    </source>
</evidence>
<evidence type="ECO:0000313" key="10">
    <source>
        <dbReference type="Proteomes" id="UP000027731"/>
    </source>
</evidence>
<protein>
    <recommendedName>
        <fullName evidence="7">Spermidine/putrescine import ATP-binding protein PotA</fullName>
        <ecNumber evidence="7">7.6.2.11</ecNumber>
    </recommendedName>
</protein>
<proteinExistence type="inferred from homology"/>
<keyword evidence="3 7" id="KW-0547">Nucleotide-binding</keyword>
<dbReference type="AlphaFoldDB" id="A0A073JPB1"/>
<keyword evidence="1 7" id="KW-0813">Transport</keyword>
<keyword evidence="5 7" id="KW-1278">Translocase</keyword>
<sequence length="370" mass="41857">MMIGETLMVKNIMEFQHVSKQYDDNVVLRDISFEIEAGKFYTLLGPSGSGKTTILRLIAGFDHPSSGKIYFDGKQINDIPANQRQVNTVFQDYALFPHMNVAENVAFGLQIKGVKKAEIKQRVKEALHLVQLDGYDDREITAMSGGQRQRVAIARAIVNKPKVLLLDEALSALDHKLRVQMQTELRQLQRRLGITFIFVTHDQEEALAMSDQIMIINDGKIQQSGTPVDIYDEPLNHFVADFIGESNIVPGIMKKDYVVSINGQDFDCVDAGMKPNEKVEVVIRPEDLDITTVEKGKLVGTVETQLFRGVDYQITVIDQRNHKWKINSIHKTKVGAKVGITFDPEDIHVMRYNESEEDFDARLDSYEEGD</sequence>
<dbReference type="SUPFAM" id="SSF52540">
    <property type="entry name" value="P-loop containing nucleoside triphosphate hydrolases"/>
    <property type="match status" value="1"/>
</dbReference>
<comment type="subunit">
    <text evidence="7">The complex is composed of two ATP-binding proteins (PotA), two transmembrane proteins (PotB and PotC) and a solute-binding protein (PotD).</text>
</comment>
<evidence type="ECO:0000259" key="8">
    <source>
        <dbReference type="PROSITE" id="PS50893"/>
    </source>
</evidence>
<dbReference type="InterPro" id="IPR027417">
    <property type="entry name" value="P-loop_NTPase"/>
</dbReference>
<organism evidence="9 10">
    <name type="scientific">Limosilactobacillus reuteri</name>
    <name type="common">Lactobacillus reuteri</name>
    <dbReference type="NCBI Taxonomy" id="1598"/>
    <lineage>
        <taxon>Bacteria</taxon>
        <taxon>Bacillati</taxon>
        <taxon>Bacillota</taxon>
        <taxon>Bacilli</taxon>
        <taxon>Lactobacillales</taxon>
        <taxon>Lactobacillaceae</taxon>
        <taxon>Limosilactobacillus</taxon>
    </lineage>
</organism>
<dbReference type="InterPro" id="IPR013611">
    <property type="entry name" value="Transp-assoc_OB_typ2"/>
</dbReference>
<evidence type="ECO:0000256" key="3">
    <source>
        <dbReference type="ARBA" id="ARBA00022741"/>
    </source>
</evidence>
<gene>
    <name evidence="7" type="primary">potA</name>
    <name evidence="9" type="ORF">LR3_04675</name>
</gene>
<evidence type="ECO:0000256" key="6">
    <source>
        <dbReference type="ARBA" id="ARBA00023136"/>
    </source>
</evidence>
<reference evidence="9 10" key="1">
    <citation type="submission" date="2014-06" db="EMBL/GenBank/DDBJ databases">
        <title>Genetic determinant of reutericyclin biosynthesis of Lactobacillus reuteri.</title>
        <authorList>
            <person name="Lin X."/>
            <person name="Duar R."/>
            <person name="Walter J."/>
            <person name="Gaenzle M."/>
        </authorList>
    </citation>
    <scope>NUCLEOTIDE SEQUENCE [LARGE SCALE GENOMIC DNA]</scope>
    <source>
        <strain evidence="9 10">LTH2584</strain>
    </source>
</reference>
<dbReference type="InterPro" id="IPR017879">
    <property type="entry name" value="PotA_ATP-bd"/>
</dbReference>
<dbReference type="EC" id="7.6.2.11" evidence="7"/>
<dbReference type="InterPro" id="IPR017871">
    <property type="entry name" value="ABC_transporter-like_CS"/>
</dbReference>